<dbReference type="EMBL" id="BAAFJT010000011">
    <property type="protein sequence ID" value="GAB0194717.1"/>
    <property type="molecule type" value="Genomic_DNA"/>
</dbReference>
<evidence type="ECO:0000313" key="2">
    <source>
        <dbReference type="EMBL" id="GAB0194717.1"/>
    </source>
</evidence>
<dbReference type="AlphaFoldDB" id="A0ABC9XBB5"/>
<protein>
    <submittedName>
        <fullName evidence="2">Mitochondrial enolase superfamily member 1</fullName>
    </submittedName>
</protein>
<accession>A0ABC9XBB5</accession>
<dbReference type="Pfam" id="PF00078">
    <property type="entry name" value="RVT_1"/>
    <property type="match status" value="1"/>
</dbReference>
<name>A0ABC9XBB5_GRUJA</name>
<sequence length="266" mass="30404">MDVIYLDFCKAFDVVCPLPPPTSFSTLERYGFDGWTVQWIRNWLDGHTQSLVNSSMSGWRLVTSGILQGSILGPVLFNIFISDIDIGIACTLSKFADDTELSGVVNTAEGQDVIQRDLDKLKKWDHVNLVRSRQTWSCWSKSRGGHKDDLEHLSYEDRLRELGLFSLEKRKLWGDLIAAFQYLKRAYKKDGDRIFSRACCDRTRGNGFKLQEGKIQARYKEDFFFFLHSKGETLEQVAKRGWGKVVDAPSLETFKALSNLTLSNLI</sequence>
<reference evidence="2 3" key="1">
    <citation type="submission" date="2024-06" db="EMBL/GenBank/DDBJ databases">
        <title>The draft genome of Grus japonensis, version 3.</title>
        <authorList>
            <person name="Nabeshima K."/>
            <person name="Suzuki S."/>
            <person name="Onuma M."/>
        </authorList>
    </citation>
    <scope>NUCLEOTIDE SEQUENCE [LARGE SCALE GENOMIC DNA]</scope>
    <source>
        <strain evidence="2 3">451A</strain>
    </source>
</reference>
<proteinExistence type="predicted"/>
<dbReference type="InterPro" id="IPR000477">
    <property type="entry name" value="RT_dom"/>
</dbReference>
<keyword evidence="3" id="KW-1185">Reference proteome</keyword>
<organism evidence="2 3">
    <name type="scientific">Grus japonensis</name>
    <name type="common">Japanese crane</name>
    <name type="synonym">Red-crowned crane</name>
    <dbReference type="NCBI Taxonomy" id="30415"/>
    <lineage>
        <taxon>Eukaryota</taxon>
        <taxon>Metazoa</taxon>
        <taxon>Chordata</taxon>
        <taxon>Craniata</taxon>
        <taxon>Vertebrata</taxon>
        <taxon>Euteleostomi</taxon>
        <taxon>Archelosauria</taxon>
        <taxon>Archosauria</taxon>
        <taxon>Dinosauria</taxon>
        <taxon>Saurischia</taxon>
        <taxon>Theropoda</taxon>
        <taxon>Coelurosauria</taxon>
        <taxon>Aves</taxon>
        <taxon>Neognathae</taxon>
        <taxon>Neoaves</taxon>
        <taxon>Gruiformes</taxon>
        <taxon>Gruidae</taxon>
        <taxon>Grus</taxon>
    </lineage>
</organism>
<comment type="caution">
    <text evidence="2">The sequence shown here is derived from an EMBL/GenBank/DDBJ whole genome shotgun (WGS) entry which is preliminary data.</text>
</comment>
<evidence type="ECO:0000313" key="3">
    <source>
        <dbReference type="Proteomes" id="UP001623348"/>
    </source>
</evidence>
<dbReference type="PANTHER" id="PTHR33332">
    <property type="entry name" value="REVERSE TRANSCRIPTASE DOMAIN-CONTAINING PROTEIN"/>
    <property type="match status" value="1"/>
</dbReference>
<feature type="domain" description="Reverse transcriptase" evidence="1">
    <location>
        <begin position="4"/>
        <end position="124"/>
    </location>
</feature>
<gene>
    <name evidence="2" type="ORF">GRJ2_001937000</name>
</gene>
<evidence type="ECO:0000259" key="1">
    <source>
        <dbReference type="Pfam" id="PF00078"/>
    </source>
</evidence>
<dbReference type="Proteomes" id="UP001623348">
    <property type="component" value="Unassembled WGS sequence"/>
</dbReference>